<dbReference type="InterPro" id="IPR051803">
    <property type="entry name" value="TA_system_RelE-like_toxin"/>
</dbReference>
<proteinExistence type="inferred from homology"/>
<name>A0AA40SRR7_9MICO</name>
<evidence type="ECO:0000313" key="3">
    <source>
        <dbReference type="EMBL" id="MBB4141042.1"/>
    </source>
</evidence>
<sequence>MTVRLTDLAAADLAEARNHYRAIADDLDQRFLDRLDLTIARLLAFPQGAPPVDGFPGVRRARMRQFPYGVFYRLDGNDILILRVLHTRRDPSALR</sequence>
<dbReference type="Proteomes" id="UP000549113">
    <property type="component" value="Unassembled WGS sequence"/>
</dbReference>
<dbReference type="Pfam" id="PF05016">
    <property type="entry name" value="ParE_toxin"/>
    <property type="match status" value="1"/>
</dbReference>
<dbReference type="PANTHER" id="PTHR33755:SF8">
    <property type="entry name" value="TOXIN PARE2"/>
    <property type="match status" value="1"/>
</dbReference>
<comment type="caution">
    <text evidence="3">The sequence shown here is derived from an EMBL/GenBank/DDBJ whole genome shotgun (WGS) entry which is preliminary data.</text>
</comment>
<dbReference type="InterPro" id="IPR007712">
    <property type="entry name" value="RelE/ParE_toxin"/>
</dbReference>
<dbReference type="InterPro" id="IPR035093">
    <property type="entry name" value="RelE/ParE_toxin_dom_sf"/>
</dbReference>
<comment type="similarity">
    <text evidence="1">Belongs to the RelE toxin family.</text>
</comment>
<dbReference type="RefSeq" id="WP_183500572.1">
    <property type="nucleotide sequence ID" value="NZ_BAABCO010000004.1"/>
</dbReference>
<reference evidence="3 4" key="1">
    <citation type="submission" date="2020-08" db="EMBL/GenBank/DDBJ databases">
        <title>Sequencing the genomes of 1000 actinobacteria strains.</title>
        <authorList>
            <person name="Klenk H.-P."/>
        </authorList>
    </citation>
    <scope>NUCLEOTIDE SEQUENCE [LARGE SCALE GENOMIC DNA]</scope>
    <source>
        <strain evidence="3 4">DSM 19600</strain>
    </source>
</reference>
<evidence type="ECO:0000256" key="1">
    <source>
        <dbReference type="ARBA" id="ARBA00006226"/>
    </source>
</evidence>
<dbReference type="AlphaFoldDB" id="A0AA40SRR7"/>
<dbReference type="PANTHER" id="PTHR33755">
    <property type="entry name" value="TOXIN PARE1-RELATED"/>
    <property type="match status" value="1"/>
</dbReference>
<dbReference type="EMBL" id="JACIFH010000001">
    <property type="protein sequence ID" value="MBB4141042.1"/>
    <property type="molecule type" value="Genomic_DNA"/>
</dbReference>
<keyword evidence="4" id="KW-1185">Reference proteome</keyword>
<evidence type="ECO:0000313" key="4">
    <source>
        <dbReference type="Proteomes" id="UP000549113"/>
    </source>
</evidence>
<keyword evidence="2" id="KW-1277">Toxin-antitoxin system</keyword>
<organism evidence="3 4">
    <name type="scientific">Microbacterium invictum</name>
    <dbReference type="NCBI Taxonomy" id="515415"/>
    <lineage>
        <taxon>Bacteria</taxon>
        <taxon>Bacillati</taxon>
        <taxon>Actinomycetota</taxon>
        <taxon>Actinomycetes</taxon>
        <taxon>Micrococcales</taxon>
        <taxon>Microbacteriaceae</taxon>
        <taxon>Microbacterium</taxon>
    </lineage>
</organism>
<protein>
    <submittedName>
        <fullName evidence="3">Plasmid stabilization system protein ParE</fullName>
    </submittedName>
</protein>
<evidence type="ECO:0000256" key="2">
    <source>
        <dbReference type="ARBA" id="ARBA00022649"/>
    </source>
</evidence>
<accession>A0AA40SRR7</accession>
<dbReference type="Gene3D" id="3.30.2310.20">
    <property type="entry name" value="RelE-like"/>
    <property type="match status" value="1"/>
</dbReference>
<gene>
    <name evidence="3" type="ORF">BKA10_002836</name>
</gene>